<dbReference type="Gene3D" id="3.90.76.10">
    <property type="entry name" value="Dipeptide-binding Protein, Domain 1"/>
    <property type="match status" value="1"/>
</dbReference>
<reference evidence="4 5" key="1">
    <citation type="submission" date="2016-05" db="EMBL/GenBank/DDBJ databases">
        <title>Complete genome sequence of Corynebacterium crudilactis, a new Corynebacterium species isolated from raw cow's milk.</title>
        <authorList>
            <person name="Christian R."/>
            <person name="Zimmermann J."/>
            <person name="Lipski A."/>
            <person name="Kalinowski J."/>
        </authorList>
    </citation>
    <scope>NUCLEOTIDE SEQUENCE [LARGE SCALE GENOMIC DNA]</scope>
    <source>
        <strain evidence="4 5">JZ16</strain>
    </source>
</reference>
<dbReference type="PROSITE" id="PS51257">
    <property type="entry name" value="PROKAR_LIPOPROTEIN"/>
    <property type="match status" value="1"/>
</dbReference>
<dbReference type="Gene3D" id="3.10.105.10">
    <property type="entry name" value="Dipeptide-binding Protein, Domain 3"/>
    <property type="match status" value="1"/>
</dbReference>
<dbReference type="AlphaFoldDB" id="A0A172QX51"/>
<dbReference type="InterPro" id="IPR039424">
    <property type="entry name" value="SBP_5"/>
</dbReference>
<feature type="domain" description="Solute-binding protein family 5" evidence="3">
    <location>
        <begin position="111"/>
        <end position="306"/>
    </location>
</feature>
<dbReference type="OrthoDB" id="9803988at2"/>
<evidence type="ECO:0000256" key="1">
    <source>
        <dbReference type="SAM" id="MobiDB-lite"/>
    </source>
</evidence>
<dbReference type="Pfam" id="PF00496">
    <property type="entry name" value="SBP_bac_5"/>
    <property type="match status" value="1"/>
</dbReference>
<dbReference type="PANTHER" id="PTHR30290:SF65">
    <property type="entry name" value="MONOACYL PHOSPHATIDYLINOSITOL TETRAMANNOSIDE-BINDING PROTEIN LPQW-RELATED"/>
    <property type="match status" value="1"/>
</dbReference>
<dbReference type="KEGG" id="ccjz:ccrud_05305"/>
<name>A0A172QX51_9CORY</name>
<evidence type="ECO:0000259" key="3">
    <source>
        <dbReference type="Pfam" id="PF00496"/>
    </source>
</evidence>
<protein>
    <submittedName>
        <fullName evidence="4">ABC transporter substrate-binding protein</fullName>
    </submittedName>
</protein>
<dbReference type="Proteomes" id="UP000076929">
    <property type="component" value="Chromosome"/>
</dbReference>
<sequence>MRVRIRFGILSVVACTVSLVACQANPGPAPVEEPTQSTTVTATTTTTVEEETPKQDRETISIGIDPIRNGFNPHLLADDSPLVRDIASLVLPSAFEDNQLNYDLLDNVEQLDEHTIRYTIAQEAQWSDGTPITGSDFEYLRKSVVSAAGALNESGYAAITQIKTSGGGKTVEVIFDKPIADWHLLFQNLLPSHLITGNATFKTAFYDSIPASAGRYMVRSIDRQRGVITLSRNDRFWGENPAHVEMLQFNTVASASRAGEYLRTGQSSFMNLNPQETLVDTLSLVPDTEVRVSDTSRTLELVFNAEVLAPQQRAYLTSLIDVPLTARLAGGRSANLGVPEVMDVSVEKQEIPELRLAADPADDAGLAAARAIVDMLAAAGVKAQVVTTDLASAIDGDFDAVVAWTRNAADSVALADRFSCGVNLAKWCAEGSSEYINGVLAGDIAFDPAWEKQFNAENHLRVPLLRETRVEAKNNGILGVADGWPGGISSAASWRKNDVAE</sequence>
<dbReference type="CDD" id="cd08501">
    <property type="entry name" value="PBP2_Lpqw"/>
    <property type="match status" value="1"/>
</dbReference>
<keyword evidence="5" id="KW-1185">Reference proteome</keyword>
<dbReference type="InterPro" id="IPR000914">
    <property type="entry name" value="SBP_5_dom"/>
</dbReference>
<dbReference type="EMBL" id="CP015622">
    <property type="protein sequence ID" value="ANE05293.1"/>
    <property type="molecule type" value="Genomic_DNA"/>
</dbReference>
<dbReference type="SUPFAM" id="SSF53850">
    <property type="entry name" value="Periplasmic binding protein-like II"/>
    <property type="match status" value="1"/>
</dbReference>
<evidence type="ECO:0000256" key="2">
    <source>
        <dbReference type="SAM" id="SignalP"/>
    </source>
</evidence>
<dbReference type="STRING" id="1652495.ccrud_05305"/>
<feature type="signal peptide" evidence="2">
    <location>
        <begin position="1"/>
        <end position="23"/>
    </location>
</feature>
<keyword evidence="2" id="KW-0732">Signal</keyword>
<dbReference type="GO" id="GO:0015833">
    <property type="term" value="P:peptide transport"/>
    <property type="evidence" value="ECO:0007669"/>
    <property type="project" value="TreeGrafter"/>
</dbReference>
<organism evidence="4 5">
    <name type="scientific">Corynebacterium crudilactis</name>
    <dbReference type="NCBI Taxonomy" id="1652495"/>
    <lineage>
        <taxon>Bacteria</taxon>
        <taxon>Bacillati</taxon>
        <taxon>Actinomycetota</taxon>
        <taxon>Actinomycetes</taxon>
        <taxon>Mycobacteriales</taxon>
        <taxon>Corynebacteriaceae</taxon>
        <taxon>Corynebacterium</taxon>
    </lineage>
</organism>
<proteinExistence type="predicted"/>
<accession>A0A172QX51</accession>
<evidence type="ECO:0000313" key="5">
    <source>
        <dbReference type="Proteomes" id="UP000076929"/>
    </source>
</evidence>
<feature type="region of interest" description="Disordered" evidence="1">
    <location>
        <begin position="27"/>
        <end position="54"/>
    </location>
</feature>
<evidence type="ECO:0000313" key="4">
    <source>
        <dbReference type="EMBL" id="ANE05293.1"/>
    </source>
</evidence>
<feature type="chain" id="PRO_5038922853" evidence="2">
    <location>
        <begin position="24"/>
        <end position="501"/>
    </location>
</feature>
<dbReference type="PANTHER" id="PTHR30290">
    <property type="entry name" value="PERIPLASMIC BINDING COMPONENT OF ABC TRANSPORTER"/>
    <property type="match status" value="1"/>
</dbReference>
<gene>
    <name evidence="4" type="ORF">ccrud_05305</name>
</gene>
<feature type="compositionally biased region" description="Low complexity" evidence="1">
    <location>
        <begin position="32"/>
        <end position="47"/>
    </location>
</feature>
<dbReference type="GO" id="GO:1904680">
    <property type="term" value="F:peptide transmembrane transporter activity"/>
    <property type="evidence" value="ECO:0007669"/>
    <property type="project" value="TreeGrafter"/>
</dbReference>